<sequence length="163" mass="19163">MLQYKLKGCKARDINDLVSKKINNRTIDVKTDISIYIAEIISKYTIKDCVRVIMDRGDFHHAYLEYSNRTHGIIDTSDKENFHRELAFYYVDEIVNMKFDERYSECCSGHKTSVECSICFENIDLYDDDSSTLTKCNHLFHKSCLNEWKTRSVYCPLCRNANI</sequence>
<dbReference type="Gene3D" id="3.30.40.10">
    <property type="entry name" value="Zinc/RING finger domain, C3HC4 (zinc finger)"/>
    <property type="match status" value="1"/>
</dbReference>
<dbReference type="AlphaFoldDB" id="A0A6C0DMM3"/>
<organism evidence="5">
    <name type="scientific">viral metagenome</name>
    <dbReference type="NCBI Taxonomy" id="1070528"/>
    <lineage>
        <taxon>unclassified sequences</taxon>
        <taxon>metagenomes</taxon>
        <taxon>organismal metagenomes</taxon>
    </lineage>
</organism>
<keyword evidence="2" id="KW-0863">Zinc-finger</keyword>
<dbReference type="InterPro" id="IPR013083">
    <property type="entry name" value="Znf_RING/FYVE/PHD"/>
</dbReference>
<dbReference type="SMART" id="SM00184">
    <property type="entry name" value="RING"/>
    <property type="match status" value="1"/>
</dbReference>
<keyword evidence="3" id="KW-0862">Zinc</keyword>
<dbReference type="SUPFAM" id="SSF57850">
    <property type="entry name" value="RING/U-box"/>
    <property type="match status" value="1"/>
</dbReference>
<evidence type="ECO:0000256" key="2">
    <source>
        <dbReference type="ARBA" id="ARBA00022771"/>
    </source>
</evidence>
<evidence type="ECO:0000259" key="4">
    <source>
        <dbReference type="PROSITE" id="PS50089"/>
    </source>
</evidence>
<accession>A0A6C0DMM3</accession>
<name>A0A6C0DMM3_9ZZZZ</name>
<dbReference type="PANTHER" id="PTHR14155:SF627">
    <property type="entry name" value="OS06G0192800 PROTEIN"/>
    <property type="match status" value="1"/>
</dbReference>
<dbReference type="InterPro" id="IPR053238">
    <property type="entry name" value="RING-H2_zinc_finger"/>
</dbReference>
<evidence type="ECO:0000313" key="5">
    <source>
        <dbReference type="EMBL" id="QHT17741.1"/>
    </source>
</evidence>
<dbReference type="EMBL" id="MN739643">
    <property type="protein sequence ID" value="QHT17741.1"/>
    <property type="molecule type" value="Genomic_DNA"/>
</dbReference>
<feature type="domain" description="RING-type" evidence="4">
    <location>
        <begin position="116"/>
        <end position="159"/>
    </location>
</feature>
<dbReference type="Pfam" id="PF13639">
    <property type="entry name" value="zf-RING_2"/>
    <property type="match status" value="1"/>
</dbReference>
<dbReference type="PANTHER" id="PTHR14155">
    <property type="entry name" value="RING FINGER DOMAIN-CONTAINING"/>
    <property type="match status" value="1"/>
</dbReference>
<keyword evidence="1" id="KW-0479">Metal-binding</keyword>
<dbReference type="GO" id="GO:0008270">
    <property type="term" value="F:zinc ion binding"/>
    <property type="evidence" value="ECO:0007669"/>
    <property type="project" value="UniProtKB-KW"/>
</dbReference>
<evidence type="ECO:0000256" key="1">
    <source>
        <dbReference type="ARBA" id="ARBA00022723"/>
    </source>
</evidence>
<dbReference type="PROSITE" id="PS50089">
    <property type="entry name" value="ZF_RING_2"/>
    <property type="match status" value="1"/>
</dbReference>
<proteinExistence type="predicted"/>
<protein>
    <recommendedName>
        <fullName evidence="4">RING-type domain-containing protein</fullName>
    </recommendedName>
</protein>
<dbReference type="InterPro" id="IPR001841">
    <property type="entry name" value="Znf_RING"/>
</dbReference>
<evidence type="ECO:0000256" key="3">
    <source>
        <dbReference type="ARBA" id="ARBA00022833"/>
    </source>
</evidence>
<reference evidence="5" key="1">
    <citation type="journal article" date="2020" name="Nature">
        <title>Giant virus diversity and host interactions through global metagenomics.</title>
        <authorList>
            <person name="Schulz F."/>
            <person name="Roux S."/>
            <person name="Paez-Espino D."/>
            <person name="Jungbluth S."/>
            <person name="Walsh D.A."/>
            <person name="Denef V.J."/>
            <person name="McMahon K.D."/>
            <person name="Konstantinidis K.T."/>
            <person name="Eloe-Fadrosh E.A."/>
            <person name="Kyrpides N.C."/>
            <person name="Woyke T."/>
        </authorList>
    </citation>
    <scope>NUCLEOTIDE SEQUENCE</scope>
    <source>
        <strain evidence="5">GVMAG-M-3300023174-30</strain>
    </source>
</reference>